<feature type="transmembrane region" description="Helical" evidence="8">
    <location>
        <begin position="61"/>
        <end position="83"/>
    </location>
</feature>
<comment type="catalytic activity">
    <reaction evidence="8">
        <text>L-cysteinyl-[prolipoprotein] + a 1,2-diacyl-sn-glycero-3-phospho-(1'-sn-glycerol) = an S-1,2-diacyl-sn-glyceryl-L-cysteinyl-[prolipoprotein] + sn-glycerol 1-phosphate + H(+)</text>
        <dbReference type="Rhea" id="RHEA:56712"/>
        <dbReference type="Rhea" id="RHEA-COMP:14679"/>
        <dbReference type="Rhea" id="RHEA-COMP:14680"/>
        <dbReference type="ChEBI" id="CHEBI:15378"/>
        <dbReference type="ChEBI" id="CHEBI:29950"/>
        <dbReference type="ChEBI" id="CHEBI:57685"/>
        <dbReference type="ChEBI" id="CHEBI:64716"/>
        <dbReference type="ChEBI" id="CHEBI:140658"/>
        <dbReference type="EC" id="2.5.1.145"/>
    </reaction>
</comment>
<dbReference type="SUPFAM" id="SSF161098">
    <property type="entry name" value="MetI-like"/>
    <property type="match status" value="1"/>
</dbReference>
<comment type="pathway">
    <text evidence="8">Protein modification; lipoprotein biosynthesis (diacylglyceryl transfer).</text>
</comment>
<keyword evidence="6 8" id="KW-1133">Transmembrane helix</keyword>
<dbReference type="EC" id="2.5.1.145" evidence="8"/>
<comment type="similarity">
    <text evidence="2 8">Belongs to the Lgt family.</text>
</comment>
<comment type="function">
    <text evidence="8">Catalyzes the transfer of the diacylglyceryl group from phosphatidylglycerol to the sulfhydryl group of the N-terminal cysteine of a prolipoprotein, the first step in the formation of mature lipoproteins.</text>
</comment>
<feature type="transmembrane region" description="Helical" evidence="8">
    <location>
        <begin position="210"/>
        <end position="228"/>
    </location>
</feature>
<name>A0ABV1ISB3_9FIRM</name>
<keyword evidence="4 8" id="KW-0808">Transferase</keyword>
<comment type="caution">
    <text evidence="9">The sequence shown here is derived from an EMBL/GenBank/DDBJ whole genome shotgun (WGS) entry which is preliminary data.</text>
</comment>
<evidence type="ECO:0000313" key="9">
    <source>
        <dbReference type="EMBL" id="MEQ2709848.1"/>
    </source>
</evidence>
<keyword evidence="7 8" id="KW-0472">Membrane</keyword>
<evidence type="ECO:0000313" key="10">
    <source>
        <dbReference type="Proteomes" id="UP001482154"/>
    </source>
</evidence>
<evidence type="ECO:0000256" key="7">
    <source>
        <dbReference type="ARBA" id="ARBA00023136"/>
    </source>
</evidence>
<feature type="transmembrane region" description="Helical" evidence="8">
    <location>
        <begin position="30"/>
        <end position="49"/>
    </location>
</feature>
<protein>
    <recommendedName>
        <fullName evidence="8">Phosphatidylglycerol--prolipoprotein diacylglyceryl transferase</fullName>
        <ecNumber evidence="8">2.5.1.145</ecNumber>
    </recommendedName>
</protein>
<evidence type="ECO:0000256" key="4">
    <source>
        <dbReference type="ARBA" id="ARBA00022679"/>
    </source>
</evidence>
<dbReference type="GO" id="GO:0008961">
    <property type="term" value="F:phosphatidylglycerol-prolipoprotein diacylglyceryl transferase activity"/>
    <property type="evidence" value="ECO:0007669"/>
    <property type="project" value="UniProtKB-EC"/>
</dbReference>
<evidence type="ECO:0000256" key="1">
    <source>
        <dbReference type="ARBA" id="ARBA00004141"/>
    </source>
</evidence>
<keyword evidence="5 8" id="KW-0812">Transmembrane</keyword>
<dbReference type="PROSITE" id="PS01311">
    <property type="entry name" value="LGT"/>
    <property type="match status" value="1"/>
</dbReference>
<feature type="transmembrane region" description="Helical" evidence="8">
    <location>
        <begin position="270"/>
        <end position="288"/>
    </location>
</feature>
<evidence type="ECO:0000256" key="6">
    <source>
        <dbReference type="ARBA" id="ARBA00022989"/>
    </source>
</evidence>
<organism evidence="9 10">
    <name type="scientific">Anaerostipes amylophilus</name>
    <dbReference type="NCBI Taxonomy" id="2981779"/>
    <lineage>
        <taxon>Bacteria</taxon>
        <taxon>Bacillati</taxon>
        <taxon>Bacillota</taxon>
        <taxon>Clostridia</taxon>
        <taxon>Lachnospirales</taxon>
        <taxon>Lachnospiraceae</taxon>
        <taxon>Anaerostipes</taxon>
    </lineage>
</organism>
<dbReference type="HAMAP" id="MF_01147">
    <property type="entry name" value="Lgt"/>
    <property type="match status" value="1"/>
</dbReference>
<dbReference type="PANTHER" id="PTHR30589:SF0">
    <property type="entry name" value="PHOSPHATIDYLGLYCEROL--PROLIPOPROTEIN DIACYLGLYCERYL TRANSFERASE"/>
    <property type="match status" value="1"/>
</dbReference>
<dbReference type="PANTHER" id="PTHR30589">
    <property type="entry name" value="PROLIPOPROTEIN DIACYLGLYCERYL TRANSFERASE"/>
    <property type="match status" value="1"/>
</dbReference>
<dbReference type="Pfam" id="PF01790">
    <property type="entry name" value="LGT"/>
    <property type="match status" value="1"/>
</dbReference>
<dbReference type="InterPro" id="IPR001640">
    <property type="entry name" value="Lgt"/>
</dbReference>
<evidence type="ECO:0000256" key="5">
    <source>
        <dbReference type="ARBA" id="ARBA00022692"/>
    </source>
</evidence>
<feature type="transmembrane region" description="Helical" evidence="8">
    <location>
        <begin position="103"/>
        <end position="120"/>
    </location>
</feature>
<dbReference type="Proteomes" id="UP001482154">
    <property type="component" value="Unassembled WGS sequence"/>
</dbReference>
<dbReference type="EMBL" id="JBBNIN010000002">
    <property type="protein sequence ID" value="MEQ2709848.1"/>
    <property type="molecule type" value="Genomic_DNA"/>
</dbReference>
<accession>A0ABV1ISB3</accession>
<sequence>MEHQIRFPHLGIVLKNVGDGINIGGFEIKYYGMIIATGFLLGLIVSYYAARHENKFNPELVFDYLIAMIIPAIVGARLYYVIFSWDYYKNHLSEIIQIRNGGLAIYGGVIAGAITLYIFCKKKHISMLQFGDVAVKGLLVGQILGRWGNFFNREAFGSYTNSLFAMQIPTNFFVEHGRIDEIISNGLYDKATYVVSGNEAATFIQVHPTFLYESMWNLALLLLIIFFFTKRKKFDGELIAIYCIGYGIGRFLIEGLRMDSLMIGSTGIRVSQMLALILAVFGIGWIIYNRRKSRKNHR</sequence>
<comment type="subcellular location">
    <subcellularLocation>
        <location evidence="8">Cell membrane</location>
        <topology evidence="8">Multi-pass membrane protein</topology>
    </subcellularLocation>
    <subcellularLocation>
        <location evidence="1">Membrane</location>
        <topology evidence="1">Multi-pass membrane protein</topology>
    </subcellularLocation>
</comment>
<evidence type="ECO:0000256" key="2">
    <source>
        <dbReference type="ARBA" id="ARBA00007150"/>
    </source>
</evidence>
<reference evidence="9 10" key="1">
    <citation type="submission" date="2024-04" db="EMBL/GenBank/DDBJ databases">
        <title>Human intestinal bacterial collection.</title>
        <authorList>
            <person name="Pauvert C."/>
            <person name="Hitch T.C.A."/>
            <person name="Clavel T."/>
        </authorList>
    </citation>
    <scope>NUCLEOTIDE SEQUENCE [LARGE SCALE GENOMIC DNA]</scope>
    <source>
        <strain evidence="9 10">CLA-AA-H249</strain>
    </source>
</reference>
<feature type="binding site" evidence="8">
    <location>
        <position position="146"/>
    </location>
    <ligand>
        <name>a 1,2-diacyl-sn-glycero-3-phospho-(1'-sn-glycerol)</name>
        <dbReference type="ChEBI" id="CHEBI:64716"/>
    </ligand>
</feature>
<proteinExistence type="inferred from homology"/>
<dbReference type="RefSeq" id="WP_349110109.1">
    <property type="nucleotide sequence ID" value="NZ_JBBNIN010000002.1"/>
</dbReference>
<evidence type="ECO:0000256" key="3">
    <source>
        <dbReference type="ARBA" id="ARBA00022475"/>
    </source>
</evidence>
<dbReference type="InterPro" id="IPR035906">
    <property type="entry name" value="MetI-like_sf"/>
</dbReference>
<gene>
    <name evidence="8 9" type="primary">lgt</name>
    <name evidence="9" type="ORF">AAAU51_01475</name>
</gene>
<dbReference type="NCBIfam" id="TIGR00544">
    <property type="entry name" value="lgt"/>
    <property type="match status" value="1"/>
</dbReference>
<keyword evidence="10" id="KW-1185">Reference proteome</keyword>
<evidence type="ECO:0000256" key="8">
    <source>
        <dbReference type="HAMAP-Rule" id="MF_01147"/>
    </source>
</evidence>
<keyword evidence="3 8" id="KW-1003">Cell membrane</keyword>